<dbReference type="InterPro" id="IPR036995">
    <property type="entry name" value="MPG_sf"/>
</dbReference>
<sequence>MKLSRDFYERDTVNVAEDLLGKLIIRETEKIRLVARIVEVEAYTGYWDKACHTYRGKRTSRTEIMYGSAGHLYIYLNYGIYNLINIVSNKKDLGEAVLIRGIEPVVGIDEMARNRYGLKYEELNSYKRKNLSNGPGKLSMALNIDRSYNGEDVCSSQIVYLEDDGFKDFKTVRSKRIGIDYAEEARDFPYRFYIEGNDHVSVK</sequence>
<dbReference type="AlphaFoldDB" id="A0A437S533"/>
<dbReference type="GO" id="GO:0003905">
    <property type="term" value="F:alkylbase DNA N-glycosylase activity"/>
    <property type="evidence" value="ECO:0007669"/>
    <property type="project" value="InterPro"/>
</dbReference>
<dbReference type="PANTHER" id="PTHR10429">
    <property type="entry name" value="DNA-3-METHYLADENINE GLYCOSYLASE"/>
    <property type="match status" value="1"/>
</dbReference>
<dbReference type="HAMAP" id="MF_00527">
    <property type="entry name" value="3MGH"/>
    <property type="match status" value="1"/>
</dbReference>
<keyword evidence="7" id="KW-1185">Reference proteome</keyword>
<dbReference type="SUPFAM" id="SSF50486">
    <property type="entry name" value="FMT C-terminal domain-like"/>
    <property type="match status" value="1"/>
</dbReference>
<evidence type="ECO:0000313" key="6">
    <source>
        <dbReference type="EMBL" id="RVU54104.1"/>
    </source>
</evidence>
<evidence type="ECO:0000256" key="2">
    <source>
        <dbReference type="ARBA" id="ARBA00022763"/>
    </source>
</evidence>
<dbReference type="GO" id="GO:0003677">
    <property type="term" value="F:DNA binding"/>
    <property type="evidence" value="ECO:0007669"/>
    <property type="project" value="InterPro"/>
</dbReference>
<dbReference type="Pfam" id="PF02245">
    <property type="entry name" value="Pur_DNA_glyco"/>
    <property type="match status" value="1"/>
</dbReference>
<proteinExistence type="inferred from homology"/>
<protein>
    <recommendedName>
        <fullName evidence="5">Putative 3-methyladenine DNA glycosylase</fullName>
        <ecNumber evidence="5">3.2.2.-</ecNumber>
    </recommendedName>
</protein>
<evidence type="ECO:0000313" key="7">
    <source>
        <dbReference type="Proteomes" id="UP000288812"/>
    </source>
</evidence>
<keyword evidence="4 5" id="KW-0234">DNA repair</keyword>
<dbReference type="Gene3D" id="3.10.300.10">
    <property type="entry name" value="Methylpurine-DNA glycosylase (MPG)"/>
    <property type="match status" value="1"/>
</dbReference>
<dbReference type="NCBIfam" id="NF002001">
    <property type="entry name" value="PRK00802.1-1"/>
    <property type="match status" value="1"/>
</dbReference>
<dbReference type="InterPro" id="IPR011034">
    <property type="entry name" value="Formyl_transferase-like_C_sf"/>
</dbReference>
<gene>
    <name evidence="6" type="ORF">EF514_08965</name>
</gene>
<reference evidence="6 7" key="1">
    <citation type="submission" date="2018-11" db="EMBL/GenBank/DDBJ databases">
        <title>Genome sequencing and assembly of Anaerosphaera sp. nov., GS7-6-2.</title>
        <authorList>
            <person name="Rettenmaier R."/>
            <person name="Liebl W."/>
            <person name="Zverlov V."/>
        </authorList>
    </citation>
    <scope>NUCLEOTIDE SEQUENCE [LARGE SCALE GENOMIC DNA]</scope>
    <source>
        <strain evidence="6 7">GS7-6-2</strain>
    </source>
</reference>
<dbReference type="GO" id="GO:0006284">
    <property type="term" value="P:base-excision repair"/>
    <property type="evidence" value="ECO:0007669"/>
    <property type="project" value="InterPro"/>
</dbReference>
<keyword evidence="3 5" id="KW-0378">Hydrolase</keyword>
<dbReference type="RefSeq" id="WP_127725104.1">
    <property type="nucleotide sequence ID" value="NZ_RLIH01000015.1"/>
</dbReference>
<evidence type="ECO:0000256" key="1">
    <source>
        <dbReference type="ARBA" id="ARBA00009232"/>
    </source>
</evidence>
<dbReference type="Proteomes" id="UP000288812">
    <property type="component" value="Unassembled WGS sequence"/>
</dbReference>
<name>A0A437S533_9FIRM</name>
<keyword evidence="6" id="KW-0326">Glycosidase</keyword>
<dbReference type="OrthoDB" id="9794313at2"/>
<comment type="similarity">
    <text evidence="1 5">Belongs to the DNA glycosylase MPG family.</text>
</comment>
<comment type="caution">
    <text evidence="6">The sequence shown here is derived from an EMBL/GenBank/DDBJ whole genome shotgun (WGS) entry which is preliminary data.</text>
</comment>
<evidence type="ECO:0000256" key="3">
    <source>
        <dbReference type="ARBA" id="ARBA00022801"/>
    </source>
</evidence>
<dbReference type="EMBL" id="RLIH01000015">
    <property type="protein sequence ID" value="RVU54104.1"/>
    <property type="molecule type" value="Genomic_DNA"/>
</dbReference>
<dbReference type="PANTHER" id="PTHR10429:SF0">
    <property type="entry name" value="DNA-3-METHYLADENINE GLYCOSYLASE"/>
    <property type="match status" value="1"/>
</dbReference>
<dbReference type="EC" id="3.2.2.-" evidence="5"/>
<keyword evidence="2 5" id="KW-0227">DNA damage</keyword>
<evidence type="ECO:0000256" key="4">
    <source>
        <dbReference type="ARBA" id="ARBA00023204"/>
    </source>
</evidence>
<accession>A0A437S533</accession>
<dbReference type="NCBIfam" id="TIGR00567">
    <property type="entry name" value="3mg"/>
    <property type="match status" value="1"/>
</dbReference>
<dbReference type="FunFam" id="3.10.300.10:FF:000001">
    <property type="entry name" value="Putative 3-methyladenine DNA glycosylase"/>
    <property type="match status" value="1"/>
</dbReference>
<dbReference type="InterPro" id="IPR003180">
    <property type="entry name" value="MPG"/>
</dbReference>
<evidence type="ECO:0000256" key="5">
    <source>
        <dbReference type="HAMAP-Rule" id="MF_00527"/>
    </source>
</evidence>
<dbReference type="CDD" id="cd00540">
    <property type="entry name" value="AAG"/>
    <property type="match status" value="1"/>
</dbReference>
<organism evidence="6 7">
    <name type="scientific">Anaerosphaera multitolerans</name>
    <dbReference type="NCBI Taxonomy" id="2487351"/>
    <lineage>
        <taxon>Bacteria</taxon>
        <taxon>Bacillati</taxon>
        <taxon>Bacillota</taxon>
        <taxon>Tissierellia</taxon>
        <taxon>Tissierellales</taxon>
        <taxon>Peptoniphilaceae</taxon>
        <taxon>Anaerosphaera</taxon>
    </lineage>
</organism>